<name>W5SBD6_9SPIR</name>
<proteinExistence type="predicted"/>
<sequence length="52" mass="5983">MIIGNPDDCVNGGVYMKIELKKRVLVNEKDPDEQKLLSTNEEKPLYYNALKD</sequence>
<accession>W5SBD6</accession>
<dbReference type="AlphaFoldDB" id="W5SBD6"/>
<dbReference type="HOGENOM" id="CLU_3077393_0_0_12"/>
<protein>
    <submittedName>
        <fullName evidence="1">Putative plasmid partition protein</fullName>
    </submittedName>
</protein>
<organism evidence="1">
    <name type="scientific">Borrelia nietonii YOR</name>
    <dbReference type="NCBI Taxonomy" id="1293576"/>
    <lineage>
        <taxon>Bacteria</taxon>
        <taxon>Pseudomonadati</taxon>
        <taxon>Spirochaetota</taxon>
        <taxon>Spirochaetia</taxon>
        <taxon>Spirochaetales</taxon>
        <taxon>Borreliaceae</taxon>
        <taxon>Borrelia</taxon>
        <taxon>Borrelia nietonii</taxon>
    </lineage>
</organism>
<evidence type="ECO:0000313" key="1">
    <source>
        <dbReference type="EMBL" id="AHH04389.1"/>
    </source>
</evidence>
<gene>
    <name evidence="1" type="ORF">BHY_1439</name>
</gene>
<reference evidence="1" key="1">
    <citation type="submission" date="2013-02" db="EMBL/GenBank/DDBJ databases">
        <title>Comparative genomics of Borrelia species.</title>
        <authorList>
            <person name="Schwan T.G."/>
            <person name="Raffel S.J."/>
            <person name="Porcella S.F."/>
        </authorList>
    </citation>
    <scope>NUCLEOTIDE SEQUENCE</scope>
    <source>
        <strain evidence="1">YOR</strain>
        <plasmid evidence="1">unnamed</plasmid>
    </source>
</reference>
<dbReference type="EMBL" id="CP004182">
    <property type="protein sequence ID" value="AHH04389.1"/>
    <property type="molecule type" value="Genomic_DNA"/>
</dbReference>
<keyword evidence="1" id="KW-0614">Plasmid</keyword>
<geneLocation type="plasmid" evidence="1">
    <name>unnamed</name>
</geneLocation>